<dbReference type="PANTHER" id="PTHR42794">
    <property type="entry name" value="HEMIN IMPORT ATP-BINDING PROTEIN HMUV"/>
    <property type="match status" value="1"/>
</dbReference>
<dbReference type="PROSITE" id="PS00211">
    <property type="entry name" value="ABC_TRANSPORTER_1"/>
    <property type="match status" value="1"/>
</dbReference>
<dbReference type="SMART" id="SM00382">
    <property type="entry name" value="AAA"/>
    <property type="match status" value="1"/>
</dbReference>
<evidence type="ECO:0000313" key="4">
    <source>
        <dbReference type="EMBL" id="MFD0918966.1"/>
    </source>
</evidence>
<keyword evidence="2 4" id="KW-0067">ATP-binding</keyword>
<dbReference type="CDD" id="cd03214">
    <property type="entry name" value="ABC_Iron-Siderophores_B12_Hemin"/>
    <property type="match status" value="1"/>
</dbReference>
<keyword evidence="1" id="KW-0547">Nucleotide-binding</keyword>
<name>A0ABW3FKE0_9PSEU</name>
<dbReference type="InterPro" id="IPR027417">
    <property type="entry name" value="P-loop_NTPase"/>
</dbReference>
<dbReference type="Gene3D" id="3.40.50.300">
    <property type="entry name" value="P-loop containing nucleotide triphosphate hydrolases"/>
    <property type="match status" value="1"/>
</dbReference>
<dbReference type="GO" id="GO:0005524">
    <property type="term" value="F:ATP binding"/>
    <property type="evidence" value="ECO:0007669"/>
    <property type="project" value="UniProtKB-KW"/>
</dbReference>
<dbReference type="InterPro" id="IPR017871">
    <property type="entry name" value="ABC_transporter-like_CS"/>
</dbReference>
<dbReference type="InterPro" id="IPR003439">
    <property type="entry name" value="ABC_transporter-like_ATP-bd"/>
</dbReference>
<feature type="domain" description="ABC transporter" evidence="3">
    <location>
        <begin position="3"/>
        <end position="238"/>
    </location>
</feature>
<dbReference type="EMBL" id="JBHTIW010000002">
    <property type="protein sequence ID" value="MFD0918966.1"/>
    <property type="molecule type" value="Genomic_DNA"/>
</dbReference>
<protein>
    <submittedName>
        <fullName evidence="4">ABC transporter ATP-binding protein</fullName>
    </submittedName>
</protein>
<evidence type="ECO:0000256" key="1">
    <source>
        <dbReference type="ARBA" id="ARBA00022741"/>
    </source>
</evidence>
<dbReference type="Proteomes" id="UP001597018">
    <property type="component" value="Unassembled WGS sequence"/>
</dbReference>
<gene>
    <name evidence="4" type="ORF">ACFQ16_04340</name>
</gene>
<dbReference type="Pfam" id="PF00005">
    <property type="entry name" value="ABC_tran"/>
    <property type="match status" value="1"/>
</dbReference>
<organism evidence="4 5">
    <name type="scientific">Saccharopolyspora rosea</name>
    <dbReference type="NCBI Taxonomy" id="524884"/>
    <lineage>
        <taxon>Bacteria</taxon>
        <taxon>Bacillati</taxon>
        <taxon>Actinomycetota</taxon>
        <taxon>Actinomycetes</taxon>
        <taxon>Pseudonocardiales</taxon>
        <taxon>Pseudonocardiaceae</taxon>
        <taxon>Saccharopolyspora</taxon>
    </lineage>
</organism>
<dbReference type="RefSeq" id="WP_345601418.1">
    <property type="nucleotide sequence ID" value="NZ_BAABLT010000033.1"/>
</dbReference>
<dbReference type="PANTHER" id="PTHR42794:SF2">
    <property type="entry name" value="ABC TRANSPORTER ATP-BINDING PROTEIN"/>
    <property type="match status" value="1"/>
</dbReference>
<dbReference type="SUPFAM" id="SSF52540">
    <property type="entry name" value="P-loop containing nucleoside triphosphate hydrolases"/>
    <property type="match status" value="1"/>
</dbReference>
<reference evidence="5" key="1">
    <citation type="journal article" date="2019" name="Int. J. Syst. Evol. Microbiol.">
        <title>The Global Catalogue of Microorganisms (GCM) 10K type strain sequencing project: providing services to taxonomists for standard genome sequencing and annotation.</title>
        <authorList>
            <consortium name="The Broad Institute Genomics Platform"/>
            <consortium name="The Broad Institute Genome Sequencing Center for Infectious Disease"/>
            <person name="Wu L."/>
            <person name="Ma J."/>
        </authorList>
    </citation>
    <scope>NUCLEOTIDE SEQUENCE [LARGE SCALE GENOMIC DNA]</scope>
    <source>
        <strain evidence="5">CCUG 56401</strain>
    </source>
</reference>
<evidence type="ECO:0000313" key="5">
    <source>
        <dbReference type="Proteomes" id="UP001597018"/>
    </source>
</evidence>
<proteinExistence type="predicted"/>
<accession>A0ABW3FKE0</accession>
<evidence type="ECO:0000256" key="2">
    <source>
        <dbReference type="ARBA" id="ARBA00022840"/>
    </source>
</evidence>
<dbReference type="InterPro" id="IPR003593">
    <property type="entry name" value="AAA+_ATPase"/>
</dbReference>
<keyword evidence="5" id="KW-1185">Reference proteome</keyword>
<evidence type="ECO:0000259" key="3">
    <source>
        <dbReference type="PROSITE" id="PS50893"/>
    </source>
</evidence>
<dbReference type="PROSITE" id="PS50893">
    <property type="entry name" value="ABC_TRANSPORTER_2"/>
    <property type="match status" value="1"/>
</dbReference>
<comment type="caution">
    <text evidence="4">The sequence shown here is derived from an EMBL/GenBank/DDBJ whole genome shotgun (WGS) entry which is preliminary data.</text>
</comment>
<sequence>MSVQLSAVDVALGGRTVVSEVDLAVRSGEVFGLVGPNGSGKTTLLRTLYRAVSPSAGCVEIAGLPVADTARRRIARVLAATTQESEHRAALTVREVVAQGRNPHLGLLDRMQDFDRRIIDDALRSAGLADTAERDVRTLSGGERQRVAIARALAQQPRVLVLDEPTNHLDLRHQYGVLALLRELARDGLAVLLTLHDLRQAVEYCDRVAVLEAGRVVAAGTPAEVFDASLLANVFGVRGRLRRRGDRLALDLDGAV</sequence>